<sequence>GRYSVLSTGELHIHSVDAVSDSQRTYRCQTKHKLSSEVKLSSNSGRLIVTESHSNLSPKITTTSRQIVSIVGQNLELLCNCQGFPPPLVLWYKFNEKNQLLERLSTLSEQLVPNPRRVVQIYSSLIMKSLSIDDTAKYVCVCNNSVGQDSTHIHVLVRAPLIVSVSPSHMLVGVGDSVDLNCSVLGAPVVYVMWKRNGKPIQCIASNEWESSASSAEVSLVWDGPHFTHTFPPMEPLVPGMTLSLKCSATGLPLPQIIWTVDGQSVSDNWRLRIGDYVSSDGVVNSYVNITNIRVEDGGLYKCLALNGMNTAVHHNRVVVLG</sequence>
<dbReference type="InterPro" id="IPR013783">
    <property type="entry name" value="Ig-like_fold"/>
</dbReference>
<dbReference type="GO" id="GO:0030424">
    <property type="term" value="C:axon"/>
    <property type="evidence" value="ECO:0007669"/>
    <property type="project" value="TreeGrafter"/>
</dbReference>
<dbReference type="Pfam" id="PF13927">
    <property type="entry name" value="Ig_3"/>
    <property type="match status" value="2"/>
</dbReference>
<dbReference type="EMBL" id="CAJPVJ010009479">
    <property type="protein sequence ID" value="CAG2172620.1"/>
    <property type="molecule type" value="Genomic_DNA"/>
</dbReference>
<evidence type="ECO:0000256" key="7">
    <source>
        <dbReference type="ARBA" id="ARBA00023136"/>
    </source>
</evidence>
<dbReference type="OrthoDB" id="6516584at2759"/>
<organism evidence="11">
    <name type="scientific">Oppiella nova</name>
    <dbReference type="NCBI Taxonomy" id="334625"/>
    <lineage>
        <taxon>Eukaryota</taxon>
        <taxon>Metazoa</taxon>
        <taxon>Ecdysozoa</taxon>
        <taxon>Arthropoda</taxon>
        <taxon>Chelicerata</taxon>
        <taxon>Arachnida</taxon>
        <taxon>Acari</taxon>
        <taxon>Acariformes</taxon>
        <taxon>Sarcoptiformes</taxon>
        <taxon>Oribatida</taxon>
        <taxon>Brachypylina</taxon>
        <taxon>Oppioidea</taxon>
        <taxon>Oppiidae</taxon>
        <taxon>Oppiella</taxon>
    </lineage>
</organism>
<evidence type="ECO:0000256" key="3">
    <source>
        <dbReference type="ARBA" id="ARBA00022729"/>
    </source>
</evidence>
<dbReference type="SMART" id="SM00409">
    <property type="entry name" value="IG"/>
    <property type="match status" value="2"/>
</dbReference>
<keyword evidence="9" id="KW-0393">Immunoglobulin domain</keyword>
<dbReference type="GO" id="GO:0050808">
    <property type="term" value="P:synapse organization"/>
    <property type="evidence" value="ECO:0007669"/>
    <property type="project" value="TreeGrafter"/>
</dbReference>
<keyword evidence="12" id="KW-1185">Reference proteome</keyword>
<dbReference type="Proteomes" id="UP000728032">
    <property type="component" value="Unassembled WGS sequence"/>
</dbReference>
<dbReference type="Pfam" id="PF07679">
    <property type="entry name" value="I-set"/>
    <property type="match status" value="1"/>
</dbReference>
<keyword evidence="6" id="KW-1133">Transmembrane helix</keyword>
<keyword evidence="7" id="KW-0472">Membrane</keyword>
<proteinExistence type="predicted"/>
<reference evidence="11" key="1">
    <citation type="submission" date="2020-11" db="EMBL/GenBank/DDBJ databases">
        <authorList>
            <person name="Tran Van P."/>
        </authorList>
    </citation>
    <scope>NUCLEOTIDE SEQUENCE</scope>
</reference>
<dbReference type="InterPro" id="IPR050958">
    <property type="entry name" value="Cell_Adh-Cytoskel_Orgn"/>
</dbReference>
<dbReference type="InterPro" id="IPR007110">
    <property type="entry name" value="Ig-like_dom"/>
</dbReference>
<protein>
    <recommendedName>
        <fullName evidence="10">Ig-like domain-containing protein</fullName>
    </recommendedName>
</protein>
<evidence type="ECO:0000256" key="5">
    <source>
        <dbReference type="ARBA" id="ARBA00022889"/>
    </source>
</evidence>
<keyword evidence="3" id="KW-0732">Signal</keyword>
<dbReference type="PROSITE" id="PS50835">
    <property type="entry name" value="IG_LIKE"/>
    <property type="match status" value="3"/>
</dbReference>
<comment type="subcellular location">
    <subcellularLocation>
        <location evidence="1">Membrane</location>
        <topology evidence="1">Single-pass membrane protein</topology>
    </subcellularLocation>
</comment>
<feature type="non-terminal residue" evidence="11">
    <location>
        <position position="1"/>
    </location>
</feature>
<dbReference type="Gene3D" id="2.60.40.10">
    <property type="entry name" value="Immunoglobulins"/>
    <property type="match status" value="4"/>
</dbReference>
<dbReference type="InterPro" id="IPR003599">
    <property type="entry name" value="Ig_sub"/>
</dbReference>
<dbReference type="GO" id="GO:0008046">
    <property type="term" value="F:axon guidance receptor activity"/>
    <property type="evidence" value="ECO:0007669"/>
    <property type="project" value="TreeGrafter"/>
</dbReference>
<evidence type="ECO:0000256" key="4">
    <source>
        <dbReference type="ARBA" id="ARBA00022737"/>
    </source>
</evidence>
<dbReference type="GO" id="GO:0007156">
    <property type="term" value="P:homophilic cell adhesion via plasma membrane adhesion molecules"/>
    <property type="evidence" value="ECO:0007669"/>
    <property type="project" value="TreeGrafter"/>
</dbReference>
<dbReference type="InterPro" id="IPR003598">
    <property type="entry name" value="Ig_sub2"/>
</dbReference>
<feature type="non-terminal residue" evidence="11">
    <location>
        <position position="322"/>
    </location>
</feature>
<dbReference type="FunFam" id="2.60.40.10:FF:000017">
    <property type="entry name" value="Down syndrome cell adhesion molecule b"/>
    <property type="match status" value="1"/>
</dbReference>
<keyword evidence="2" id="KW-0812">Transmembrane</keyword>
<evidence type="ECO:0000256" key="6">
    <source>
        <dbReference type="ARBA" id="ARBA00022989"/>
    </source>
</evidence>
<dbReference type="AlphaFoldDB" id="A0A7R9QRE0"/>
<feature type="domain" description="Ig-like" evidence="10">
    <location>
        <begin position="160"/>
        <end position="199"/>
    </location>
</feature>
<dbReference type="InterPro" id="IPR013098">
    <property type="entry name" value="Ig_I-set"/>
</dbReference>
<dbReference type="InterPro" id="IPR036179">
    <property type="entry name" value="Ig-like_dom_sf"/>
</dbReference>
<evidence type="ECO:0000256" key="8">
    <source>
        <dbReference type="ARBA" id="ARBA00023157"/>
    </source>
</evidence>
<dbReference type="SMART" id="SM00408">
    <property type="entry name" value="IGc2"/>
    <property type="match status" value="3"/>
</dbReference>
<dbReference type="GO" id="GO:0005886">
    <property type="term" value="C:plasma membrane"/>
    <property type="evidence" value="ECO:0007669"/>
    <property type="project" value="TreeGrafter"/>
</dbReference>
<dbReference type="PANTHER" id="PTHR45080:SF34">
    <property type="entry name" value="MYOSIN LIGHT CHAIN KINASE, SMOOTH MUSCLE-LIKE"/>
    <property type="match status" value="1"/>
</dbReference>
<dbReference type="EMBL" id="OC924304">
    <property type="protein sequence ID" value="CAD7655433.1"/>
    <property type="molecule type" value="Genomic_DNA"/>
</dbReference>
<evidence type="ECO:0000259" key="10">
    <source>
        <dbReference type="PROSITE" id="PS50835"/>
    </source>
</evidence>
<evidence type="ECO:0000313" key="11">
    <source>
        <dbReference type="EMBL" id="CAD7655433.1"/>
    </source>
</evidence>
<accession>A0A7R9QRE0</accession>
<evidence type="ECO:0000313" key="12">
    <source>
        <dbReference type="Proteomes" id="UP000728032"/>
    </source>
</evidence>
<gene>
    <name evidence="11" type="ORF">ONB1V03_LOCUS12076</name>
</gene>
<dbReference type="GO" id="GO:0043025">
    <property type="term" value="C:neuronal cell body"/>
    <property type="evidence" value="ECO:0007669"/>
    <property type="project" value="TreeGrafter"/>
</dbReference>
<dbReference type="SUPFAM" id="SSF48726">
    <property type="entry name" value="Immunoglobulin"/>
    <property type="match status" value="3"/>
</dbReference>
<keyword evidence="4" id="KW-0677">Repeat</keyword>
<keyword evidence="5" id="KW-0130">Cell adhesion</keyword>
<keyword evidence="8" id="KW-1015">Disulfide bond</keyword>
<dbReference type="PANTHER" id="PTHR45080">
    <property type="entry name" value="CONTACTIN 5"/>
    <property type="match status" value="1"/>
</dbReference>
<evidence type="ECO:0000256" key="9">
    <source>
        <dbReference type="ARBA" id="ARBA00023319"/>
    </source>
</evidence>
<name>A0A7R9QRE0_9ACAR</name>
<feature type="domain" description="Ig-like" evidence="10">
    <location>
        <begin position="225"/>
        <end position="319"/>
    </location>
</feature>
<evidence type="ECO:0000256" key="1">
    <source>
        <dbReference type="ARBA" id="ARBA00004167"/>
    </source>
</evidence>
<evidence type="ECO:0000256" key="2">
    <source>
        <dbReference type="ARBA" id="ARBA00022692"/>
    </source>
</evidence>
<feature type="domain" description="Ig-like" evidence="10">
    <location>
        <begin position="58"/>
        <end position="154"/>
    </location>
</feature>